<evidence type="ECO:0000259" key="1">
    <source>
        <dbReference type="PROSITE" id="PS50943"/>
    </source>
</evidence>
<dbReference type="SMART" id="SM00530">
    <property type="entry name" value="HTH_XRE"/>
    <property type="match status" value="1"/>
</dbReference>
<evidence type="ECO:0000313" key="3">
    <source>
        <dbReference type="Proteomes" id="UP001208534"/>
    </source>
</evidence>
<evidence type="ECO:0000313" key="2">
    <source>
        <dbReference type="EMBL" id="MCU4395942.1"/>
    </source>
</evidence>
<dbReference type="AlphaFoldDB" id="A0AAW5R5L1"/>
<dbReference type="Proteomes" id="UP001208534">
    <property type="component" value="Unassembled WGS sequence"/>
</dbReference>
<dbReference type="InterPro" id="IPR001387">
    <property type="entry name" value="Cro/C1-type_HTH"/>
</dbReference>
<accession>A0AAW5R5L1</accession>
<dbReference type="RefSeq" id="WP_262578559.1">
    <property type="nucleotide sequence ID" value="NZ_JAHPRE010000008.1"/>
</dbReference>
<dbReference type="GO" id="GO:0003677">
    <property type="term" value="F:DNA binding"/>
    <property type="evidence" value="ECO:0007669"/>
    <property type="project" value="InterPro"/>
</dbReference>
<dbReference type="Pfam" id="PF01381">
    <property type="entry name" value="HTH_3"/>
    <property type="match status" value="1"/>
</dbReference>
<comment type="caution">
    <text evidence="2">The sequence shown here is derived from an EMBL/GenBank/DDBJ whole genome shotgun (WGS) entry which is preliminary data.</text>
</comment>
<proteinExistence type="predicted"/>
<reference evidence="2" key="1">
    <citation type="submission" date="2021-06" db="EMBL/GenBank/DDBJ databases">
        <title>Propagation of a rapidly emergent carbapenem-resistant Acinetobacter baumannii lineage by various extra-hospital transmission networks.</title>
        <authorList>
            <person name="Calix J."/>
        </authorList>
    </citation>
    <scope>NUCLEOTIDE SEQUENCE</scope>
    <source>
        <strain evidence="2">WU_MDCI_Aw63</strain>
    </source>
</reference>
<dbReference type="PROSITE" id="PS50943">
    <property type="entry name" value="HTH_CROC1"/>
    <property type="match status" value="1"/>
</dbReference>
<dbReference type="EMBL" id="JAHPRE010000008">
    <property type="protein sequence ID" value="MCU4395942.1"/>
    <property type="molecule type" value="Genomic_DNA"/>
</dbReference>
<dbReference type="SUPFAM" id="SSF47413">
    <property type="entry name" value="lambda repressor-like DNA-binding domains"/>
    <property type="match status" value="1"/>
</dbReference>
<sequence length="155" mass="17275">MDNNVFYRLKNERLRLNLGQSDIADATDVSLKTVQRWEKEVAIPSDKLALLANCGIDVQYVVTGQRSSNVLPTDEVLILEKYRQASPEIKNKMLMLLLSGDSEATKTVVNNQKNSVKGQQIGDNNQQHNHFASQQNSSINIENQHGGSIVGIKNK</sequence>
<organism evidence="2 3">
    <name type="scientific">Acinetobacter junii</name>
    <dbReference type="NCBI Taxonomy" id="40215"/>
    <lineage>
        <taxon>Bacteria</taxon>
        <taxon>Pseudomonadati</taxon>
        <taxon>Pseudomonadota</taxon>
        <taxon>Gammaproteobacteria</taxon>
        <taxon>Moraxellales</taxon>
        <taxon>Moraxellaceae</taxon>
        <taxon>Acinetobacter</taxon>
    </lineage>
</organism>
<gene>
    <name evidence="2" type="ORF">KTH64_02925</name>
</gene>
<dbReference type="Gene3D" id="1.10.260.40">
    <property type="entry name" value="lambda repressor-like DNA-binding domains"/>
    <property type="match status" value="1"/>
</dbReference>
<feature type="domain" description="HTH cro/C1-type" evidence="1">
    <location>
        <begin position="9"/>
        <end position="61"/>
    </location>
</feature>
<dbReference type="CDD" id="cd00093">
    <property type="entry name" value="HTH_XRE"/>
    <property type="match status" value="1"/>
</dbReference>
<dbReference type="InterPro" id="IPR010982">
    <property type="entry name" value="Lambda_DNA-bd_dom_sf"/>
</dbReference>
<protein>
    <submittedName>
        <fullName evidence="2">Helix-turn-helix domain-containing protein</fullName>
    </submittedName>
</protein>
<name>A0AAW5R5L1_ACIJU</name>